<protein>
    <recommendedName>
        <fullName evidence="1">Spore germination protein N-terminal domain-containing protein</fullName>
    </recommendedName>
</protein>
<evidence type="ECO:0000259" key="1">
    <source>
        <dbReference type="Pfam" id="PF25198"/>
    </source>
</evidence>
<sequence>MANSMNPLHRAMTSMLNKIADRRLLFDRVNPRLPALIGVLTSACLLLTGCWDRIETNDVAFVLSSSVDLEDDGKYRVSYLVPLPGSMGGASGGGGGTSGNNSYYIDSETGATMREATSKLQKRMSRKLFLSHRRTIIIGEEMAKRELARCLTSSHEHRIAD</sequence>
<evidence type="ECO:0000313" key="3">
    <source>
        <dbReference type="Proteomes" id="UP001649230"/>
    </source>
</evidence>
<name>A0ABY3SLG8_9BACL</name>
<feature type="domain" description="Spore germination protein N-terminal" evidence="1">
    <location>
        <begin position="52"/>
        <end position="151"/>
    </location>
</feature>
<dbReference type="EMBL" id="CP090978">
    <property type="protein sequence ID" value="UJF34245.1"/>
    <property type="molecule type" value="Genomic_DNA"/>
</dbReference>
<evidence type="ECO:0000313" key="2">
    <source>
        <dbReference type="EMBL" id="UJF34245.1"/>
    </source>
</evidence>
<dbReference type="RefSeq" id="WP_235120756.1">
    <property type="nucleotide sequence ID" value="NZ_CP090978.1"/>
</dbReference>
<dbReference type="InterPro" id="IPR008844">
    <property type="entry name" value="Spore_GerAC-like"/>
</dbReference>
<keyword evidence="3" id="KW-1185">Reference proteome</keyword>
<dbReference type="PANTHER" id="PTHR35789:SF1">
    <property type="entry name" value="SPORE GERMINATION PROTEIN B3"/>
    <property type="match status" value="1"/>
</dbReference>
<accession>A0ABY3SLG8</accession>
<dbReference type="Proteomes" id="UP001649230">
    <property type="component" value="Chromosome"/>
</dbReference>
<proteinExistence type="predicted"/>
<dbReference type="InterPro" id="IPR057336">
    <property type="entry name" value="GerAC_N"/>
</dbReference>
<dbReference type="Pfam" id="PF25198">
    <property type="entry name" value="Spore_GerAC_N"/>
    <property type="match status" value="1"/>
</dbReference>
<dbReference type="PANTHER" id="PTHR35789">
    <property type="entry name" value="SPORE GERMINATION PROTEIN B3"/>
    <property type="match status" value="1"/>
</dbReference>
<organism evidence="2 3">
    <name type="scientific">Paenibacillus hexagrammi</name>
    <dbReference type="NCBI Taxonomy" id="2908839"/>
    <lineage>
        <taxon>Bacteria</taxon>
        <taxon>Bacillati</taxon>
        <taxon>Bacillota</taxon>
        <taxon>Bacilli</taxon>
        <taxon>Bacillales</taxon>
        <taxon>Paenibacillaceae</taxon>
        <taxon>Paenibacillus</taxon>
    </lineage>
</organism>
<reference evidence="2 3" key="1">
    <citation type="journal article" date="2024" name="Int. J. Syst. Evol. Microbiol.">
        <title>Paenibacillus hexagrammi sp. nov., a novel bacterium isolated from the gut content of Hexagrammos agrammus.</title>
        <authorList>
            <person name="Jung H.K."/>
            <person name="Kim D.G."/>
            <person name="Zin H."/>
            <person name="Park J."/>
            <person name="Jung H."/>
            <person name="Kim Y.O."/>
            <person name="Kong H.J."/>
            <person name="Kim J.W."/>
            <person name="Kim Y.S."/>
        </authorList>
    </citation>
    <scope>NUCLEOTIDE SEQUENCE [LARGE SCALE GENOMIC DNA]</scope>
    <source>
        <strain evidence="2 3">YPD9-1</strain>
    </source>
</reference>
<gene>
    <name evidence="2" type="ORF">L0M14_03155</name>
</gene>